<comment type="similarity">
    <text evidence="1">Belongs to the UPF0161 family.</text>
</comment>
<gene>
    <name evidence="2" type="primary">yidD</name>
    <name evidence="2" type="ORF">AACH00_10075</name>
</gene>
<keyword evidence="1" id="KW-0472">Membrane</keyword>
<dbReference type="PANTHER" id="PTHR33383">
    <property type="entry name" value="MEMBRANE PROTEIN INSERTION EFFICIENCY FACTOR-RELATED"/>
    <property type="match status" value="1"/>
</dbReference>
<reference evidence="2 3" key="1">
    <citation type="submission" date="2024-04" db="EMBL/GenBank/DDBJ databases">
        <title>Novel species of the genus Ideonella isolated from streams.</title>
        <authorList>
            <person name="Lu H."/>
        </authorList>
    </citation>
    <scope>NUCLEOTIDE SEQUENCE [LARGE SCALE GENOMIC DNA]</scope>
    <source>
        <strain evidence="2 3">LYT19W</strain>
    </source>
</reference>
<protein>
    <recommendedName>
        <fullName evidence="1">Putative membrane protein insertion efficiency factor</fullName>
    </recommendedName>
</protein>
<accession>A0ABU9C8W8</accession>
<dbReference type="HAMAP" id="MF_00386">
    <property type="entry name" value="UPF0161_YidD"/>
    <property type="match status" value="1"/>
</dbReference>
<comment type="subcellular location">
    <subcellularLocation>
        <location evidence="1">Cell membrane</location>
        <topology evidence="1">Peripheral membrane protein</topology>
        <orientation evidence="1">Cytoplasmic side</orientation>
    </subcellularLocation>
</comment>
<evidence type="ECO:0000313" key="3">
    <source>
        <dbReference type="Proteomes" id="UP001379945"/>
    </source>
</evidence>
<dbReference type="EMBL" id="JBBUTI010000006">
    <property type="protein sequence ID" value="MEK8046695.1"/>
    <property type="molecule type" value="Genomic_DNA"/>
</dbReference>
<name>A0ABU9C8W8_9BURK</name>
<dbReference type="SMART" id="SM01234">
    <property type="entry name" value="Haemolytic"/>
    <property type="match status" value="1"/>
</dbReference>
<keyword evidence="1" id="KW-1003">Cell membrane</keyword>
<dbReference type="InterPro" id="IPR002696">
    <property type="entry name" value="Membr_insert_effic_factor_YidD"/>
</dbReference>
<comment type="caution">
    <text evidence="2">The sequence shown here is derived from an EMBL/GenBank/DDBJ whole genome shotgun (WGS) entry which is preliminary data.</text>
</comment>
<dbReference type="PANTHER" id="PTHR33383:SF1">
    <property type="entry name" value="MEMBRANE PROTEIN INSERTION EFFICIENCY FACTOR-RELATED"/>
    <property type="match status" value="1"/>
</dbReference>
<dbReference type="Pfam" id="PF01809">
    <property type="entry name" value="YidD"/>
    <property type="match status" value="1"/>
</dbReference>
<sequence>MPALPPLPPLRLWPRRGLSALVHGYRLLLSPWLGSNCRFEPTCSRYALDALAAHGAAAGTYLAAGRILRCHPWCAGGCDPVPAQRPRLFRHLFADATDSSSLTSSGPLP</sequence>
<dbReference type="Proteomes" id="UP001379945">
    <property type="component" value="Unassembled WGS sequence"/>
</dbReference>
<organism evidence="2 3">
    <name type="scientific">Ideonella margarita</name>
    <dbReference type="NCBI Taxonomy" id="2984191"/>
    <lineage>
        <taxon>Bacteria</taxon>
        <taxon>Pseudomonadati</taxon>
        <taxon>Pseudomonadota</taxon>
        <taxon>Betaproteobacteria</taxon>
        <taxon>Burkholderiales</taxon>
        <taxon>Sphaerotilaceae</taxon>
        <taxon>Ideonella</taxon>
    </lineage>
</organism>
<proteinExistence type="inferred from homology"/>
<evidence type="ECO:0000256" key="1">
    <source>
        <dbReference type="HAMAP-Rule" id="MF_00386"/>
    </source>
</evidence>
<keyword evidence="3" id="KW-1185">Reference proteome</keyword>
<comment type="function">
    <text evidence="1">Could be involved in insertion of integral membrane proteins into the membrane.</text>
</comment>
<evidence type="ECO:0000313" key="2">
    <source>
        <dbReference type="EMBL" id="MEK8046695.1"/>
    </source>
</evidence>
<dbReference type="RefSeq" id="WP_341398993.1">
    <property type="nucleotide sequence ID" value="NZ_JBBUTI010000006.1"/>
</dbReference>
<dbReference type="NCBIfam" id="TIGR00278">
    <property type="entry name" value="membrane protein insertion efficiency factor YidD"/>
    <property type="match status" value="1"/>
</dbReference>